<reference evidence="3 4" key="1">
    <citation type="submission" date="2019-01" db="EMBL/GenBank/DDBJ databases">
        <authorList>
            <consortium name="Pathogen Informatics"/>
        </authorList>
    </citation>
    <scope>NUCLEOTIDE SEQUENCE [LARGE SCALE GENOMIC DNA]</scope>
    <source>
        <strain evidence="3 4">NCTC10172</strain>
    </source>
</reference>
<evidence type="ECO:0000259" key="2">
    <source>
        <dbReference type="PROSITE" id="PS51459"/>
    </source>
</evidence>
<organism evidence="3 4">
    <name type="scientific">Acholeplasma hippikon</name>
    <dbReference type="NCBI Taxonomy" id="264636"/>
    <lineage>
        <taxon>Bacteria</taxon>
        <taxon>Bacillati</taxon>
        <taxon>Mycoplasmatota</taxon>
        <taxon>Mollicutes</taxon>
        <taxon>Acholeplasmatales</taxon>
        <taxon>Acholeplasmataceae</taxon>
        <taxon>Acholeplasma</taxon>
    </lineage>
</organism>
<proteinExistence type="predicted"/>
<dbReference type="SUPFAM" id="SSF140931">
    <property type="entry name" value="Fic-like"/>
    <property type="match status" value="1"/>
</dbReference>
<dbReference type="InterPro" id="IPR036597">
    <property type="entry name" value="Fido-like_dom_sf"/>
</dbReference>
<dbReference type="STRING" id="1408416.GCA_000702765_00200"/>
<dbReference type="PANTHER" id="PTHR13504">
    <property type="entry name" value="FIDO DOMAIN-CONTAINING PROTEIN DDB_G0283145"/>
    <property type="match status" value="1"/>
</dbReference>
<dbReference type="KEGG" id="ahk:NCTC10172_00762"/>
<evidence type="ECO:0000313" key="3">
    <source>
        <dbReference type="EMBL" id="VEU82742.1"/>
    </source>
</evidence>
<dbReference type="EMBL" id="LR215050">
    <property type="protein sequence ID" value="VEU82742.1"/>
    <property type="molecule type" value="Genomic_DNA"/>
</dbReference>
<protein>
    <submittedName>
        <fullName evidence="3">Fic family protein</fullName>
    </submittedName>
</protein>
<keyword evidence="4" id="KW-1185">Reference proteome</keyword>
<evidence type="ECO:0000313" key="4">
    <source>
        <dbReference type="Proteomes" id="UP000290909"/>
    </source>
</evidence>
<dbReference type="RefSeq" id="WP_035368348.1">
    <property type="nucleotide sequence ID" value="NZ_LR215050.1"/>
</dbReference>
<name>A0A449BJW3_9MOLU</name>
<evidence type="ECO:0000256" key="1">
    <source>
        <dbReference type="PIRSR" id="PIRSR640198-3"/>
    </source>
</evidence>
<sequence length="244" mass="28860">MHQDILEVDKLHFNELREHVGEEKFFILLNEFVKKFTYESITIEGKNALSQEDVYNLLEKEVIVTQLPEREQKEALNYKKAFAHVFKLVISRRRLNEDILKDLHEILVEGIFVGGQYRKVNIQIKNSMHQPPDYVKVYDRMAKFFYDLEHFKGTAVQKGAFAHAQIFKIYPFLEGNGRLARLVLNYIIMFDGYMPISIPLSDKEIYLQSIDTFKVEKDLSPFVDYLYQLLVNSYEQYIETLESL</sequence>
<dbReference type="Proteomes" id="UP000290909">
    <property type="component" value="Chromosome"/>
</dbReference>
<dbReference type="InterPro" id="IPR040198">
    <property type="entry name" value="Fido_containing"/>
</dbReference>
<dbReference type="Gene3D" id="1.10.3290.10">
    <property type="entry name" value="Fido-like domain"/>
    <property type="match status" value="1"/>
</dbReference>
<feature type="site" description="Important for autoinhibition of adenylyltransferase activity" evidence="1">
    <location>
        <position position="44"/>
    </location>
</feature>
<gene>
    <name evidence="3" type="ORF">NCTC10172_00762</name>
</gene>
<dbReference type="AlphaFoldDB" id="A0A449BJW3"/>
<dbReference type="Pfam" id="PF02661">
    <property type="entry name" value="Fic"/>
    <property type="match status" value="1"/>
</dbReference>
<dbReference type="PROSITE" id="PS51459">
    <property type="entry name" value="FIDO"/>
    <property type="match status" value="1"/>
</dbReference>
<dbReference type="PANTHER" id="PTHR13504:SF38">
    <property type="entry name" value="FIDO DOMAIN-CONTAINING PROTEIN"/>
    <property type="match status" value="1"/>
</dbReference>
<feature type="domain" description="Fido" evidence="2">
    <location>
        <begin position="95"/>
        <end position="228"/>
    </location>
</feature>
<accession>A0A449BJW3</accession>
<dbReference type="InterPro" id="IPR003812">
    <property type="entry name" value="Fido"/>
</dbReference>